<protein>
    <recommendedName>
        <fullName evidence="3">Bacteriophage-related protein</fullName>
    </recommendedName>
</protein>
<dbReference type="Gene3D" id="1.10.10.2830">
    <property type="match status" value="1"/>
</dbReference>
<keyword evidence="2" id="KW-1185">Reference proteome</keyword>
<dbReference type="EMBL" id="JBHSGI010000011">
    <property type="protein sequence ID" value="MFC4669431.1"/>
    <property type="molecule type" value="Genomic_DNA"/>
</dbReference>
<evidence type="ECO:0000313" key="2">
    <source>
        <dbReference type="Proteomes" id="UP001595973"/>
    </source>
</evidence>
<dbReference type="SUPFAM" id="SSF109709">
    <property type="entry name" value="KorB DNA-binding domain-like"/>
    <property type="match status" value="1"/>
</dbReference>
<accession>A0ABV9KHM3</accession>
<gene>
    <name evidence="1" type="ORF">ACFO5X_12785</name>
</gene>
<proteinExistence type="predicted"/>
<organism evidence="1 2">
    <name type="scientific">Seohaeicola nanhaiensis</name>
    <dbReference type="NCBI Taxonomy" id="1387282"/>
    <lineage>
        <taxon>Bacteria</taxon>
        <taxon>Pseudomonadati</taxon>
        <taxon>Pseudomonadota</taxon>
        <taxon>Alphaproteobacteria</taxon>
        <taxon>Rhodobacterales</taxon>
        <taxon>Roseobacteraceae</taxon>
        <taxon>Seohaeicola</taxon>
    </lineage>
</organism>
<sequence>MSRATPNPKTVTLHVPFRIVKRGGRKEMQLSEGASQSRKTDNTLVKALARALRWKRLLESGEFVTIAELAEREGIAPSYMTRVLRMTLLSPDIVVAILDGKQGPEVTLARVLEPFPLEWERQRKVFESPRVCRRPST</sequence>
<reference evidence="2" key="1">
    <citation type="journal article" date="2019" name="Int. J. Syst. Evol. Microbiol.">
        <title>The Global Catalogue of Microorganisms (GCM) 10K type strain sequencing project: providing services to taxonomists for standard genome sequencing and annotation.</title>
        <authorList>
            <consortium name="The Broad Institute Genomics Platform"/>
            <consortium name="The Broad Institute Genome Sequencing Center for Infectious Disease"/>
            <person name="Wu L."/>
            <person name="Ma J."/>
        </authorList>
    </citation>
    <scope>NUCLEOTIDE SEQUENCE [LARGE SCALE GENOMIC DNA]</scope>
    <source>
        <strain evidence="2">CGMCC 4.7283</strain>
    </source>
</reference>
<comment type="caution">
    <text evidence="1">The sequence shown here is derived from an EMBL/GenBank/DDBJ whole genome shotgun (WGS) entry which is preliminary data.</text>
</comment>
<dbReference type="RefSeq" id="WP_380717861.1">
    <property type="nucleotide sequence ID" value="NZ_JBHSGI010000011.1"/>
</dbReference>
<name>A0ABV9KHM3_9RHOB</name>
<dbReference type="Proteomes" id="UP001595973">
    <property type="component" value="Unassembled WGS sequence"/>
</dbReference>
<evidence type="ECO:0000313" key="1">
    <source>
        <dbReference type="EMBL" id="MFC4669431.1"/>
    </source>
</evidence>
<evidence type="ECO:0008006" key="3">
    <source>
        <dbReference type="Google" id="ProtNLM"/>
    </source>
</evidence>